<reference evidence="2" key="1">
    <citation type="journal article" date="2023" name="Int. J. Syst. Evol. Microbiol.">
        <title>&lt;i&gt;Shewanella septentrionalis&lt;/i&gt; sp. nov. and &lt;i&gt;Shewanella holmiensis&lt;/i&gt; sp. nov., isolated from Baltic Sea water and sediments.</title>
        <authorList>
            <person name="Martin-Rodriguez A.J."/>
            <person name="Thorell K."/>
            <person name="Joffre E."/>
            <person name="Jensie-Markopoulos S."/>
            <person name="Moore E.R.B."/>
            <person name="Sjoling A."/>
        </authorList>
    </citation>
    <scope>NUCLEOTIDE SEQUENCE</scope>
    <source>
        <strain evidence="2">SP1S2-7</strain>
    </source>
</reference>
<evidence type="ECO:0000313" key="3">
    <source>
        <dbReference type="Proteomes" id="UP001155546"/>
    </source>
</evidence>
<accession>A0A9X2WQI9</accession>
<feature type="transmembrane region" description="Helical" evidence="1">
    <location>
        <begin position="413"/>
        <end position="430"/>
    </location>
</feature>
<protein>
    <submittedName>
        <fullName evidence="2">Uncharacterized protein</fullName>
    </submittedName>
</protein>
<dbReference type="Proteomes" id="UP001155546">
    <property type="component" value="Unassembled WGS sequence"/>
</dbReference>
<feature type="transmembrane region" description="Helical" evidence="1">
    <location>
        <begin position="382"/>
        <end position="401"/>
    </location>
</feature>
<name>A0A9X2WQI9_9GAMM</name>
<dbReference type="AlphaFoldDB" id="A0A9X2WQI9"/>
<keyword evidence="1" id="KW-0472">Membrane</keyword>
<keyword evidence="1" id="KW-0812">Transmembrane</keyword>
<gene>
    <name evidence="2" type="ORF">NE535_17690</name>
</gene>
<feature type="transmembrane region" description="Helical" evidence="1">
    <location>
        <begin position="355"/>
        <end position="376"/>
    </location>
</feature>
<evidence type="ECO:0000256" key="1">
    <source>
        <dbReference type="SAM" id="Phobius"/>
    </source>
</evidence>
<feature type="transmembrane region" description="Helical" evidence="1">
    <location>
        <begin position="306"/>
        <end position="323"/>
    </location>
</feature>
<organism evidence="2 3">
    <name type="scientific">Shewanella holmiensis</name>
    <dbReference type="NCBI Taxonomy" id="2952222"/>
    <lineage>
        <taxon>Bacteria</taxon>
        <taxon>Pseudomonadati</taxon>
        <taxon>Pseudomonadota</taxon>
        <taxon>Gammaproteobacteria</taxon>
        <taxon>Alteromonadales</taxon>
        <taxon>Shewanellaceae</taxon>
        <taxon>Shewanella</taxon>
    </lineage>
</organism>
<feature type="transmembrane region" description="Helical" evidence="1">
    <location>
        <begin position="273"/>
        <end position="294"/>
    </location>
</feature>
<comment type="caution">
    <text evidence="2">The sequence shown here is derived from an EMBL/GenBank/DDBJ whole genome shotgun (WGS) entry which is preliminary data.</text>
</comment>
<evidence type="ECO:0000313" key="2">
    <source>
        <dbReference type="EMBL" id="MCT7943590.1"/>
    </source>
</evidence>
<dbReference type="RefSeq" id="WP_261299909.1">
    <property type="nucleotide sequence ID" value="NZ_JAMTCD010000037.1"/>
</dbReference>
<feature type="transmembrane region" description="Helical" evidence="1">
    <location>
        <begin position="244"/>
        <end position="267"/>
    </location>
</feature>
<proteinExistence type="predicted"/>
<feature type="transmembrane region" description="Helical" evidence="1">
    <location>
        <begin position="158"/>
        <end position="175"/>
    </location>
</feature>
<sequence length="443" mass="49958">MNAILTNLVRSANRLTPHGVKLSDFMSRDSYRGMFRLWLFDAGSVCFLLTSLFGFGIAVLSLYNDKTSSIGLMLSMSVVSSCMSVLWQLNRLVGAETSFLIPGYQRNVVVQSIVILLSIMIFALGFAVIFAPQTLASVLIAVLISLAFLWGCLHWNKGFQFSILLFIGMPFFDQMTLNLPWWMLVIPLVMLLEFVRVKLGQLTWHHDARATYLSGMEMGWFWLPSMKQHNLLDKLNRYLHPASFFVGPLLAMALVMVTVLGLLIFIPSTLFEWHLPIQLIVGQLLLMMCCLVHWSRVQRWRGVETLFMLPGFSGLVGLQQAFFKASARLISLSILSMLLVCLAGLVFGQPLSLPFIAHLLLCVLWSGLFALGLGALSRNISQMSAIMLVMIIHSLFVSFSFKALQAQQDMDGWLMADFLLTVVGVWLFIWSKDRLWRKGVIEL</sequence>
<feature type="transmembrane region" description="Helical" evidence="1">
    <location>
        <begin position="108"/>
        <end position="129"/>
    </location>
</feature>
<feature type="transmembrane region" description="Helical" evidence="1">
    <location>
        <begin position="135"/>
        <end position="153"/>
    </location>
</feature>
<feature type="transmembrane region" description="Helical" evidence="1">
    <location>
        <begin position="329"/>
        <end position="348"/>
    </location>
</feature>
<dbReference type="EMBL" id="JAMTCD010000037">
    <property type="protein sequence ID" value="MCT7943590.1"/>
    <property type="molecule type" value="Genomic_DNA"/>
</dbReference>
<keyword evidence="3" id="KW-1185">Reference proteome</keyword>
<keyword evidence="1" id="KW-1133">Transmembrane helix</keyword>
<feature type="transmembrane region" description="Helical" evidence="1">
    <location>
        <begin position="37"/>
        <end position="63"/>
    </location>
</feature>
<feature type="transmembrane region" description="Helical" evidence="1">
    <location>
        <begin position="69"/>
        <end position="87"/>
    </location>
</feature>